<sequence>MRNFTHFLSTLAISLFLLVGMTSCELVGDIFKAGLWVYGIGFILVLFVAIWLFRKVFGGGRSD</sequence>
<keyword evidence="1" id="KW-0472">Membrane</keyword>
<name>A0A5N1JSI6_9BACT</name>
<evidence type="ECO:0000256" key="1">
    <source>
        <dbReference type="SAM" id="Phobius"/>
    </source>
</evidence>
<keyword evidence="1" id="KW-1133">Transmembrane helix</keyword>
<proteinExistence type="predicted"/>
<dbReference type="PROSITE" id="PS51257">
    <property type="entry name" value="PROKAR_LIPOPROTEIN"/>
    <property type="match status" value="1"/>
</dbReference>
<keyword evidence="3" id="KW-1185">Reference proteome</keyword>
<dbReference type="AlphaFoldDB" id="A0A5N1JSI6"/>
<dbReference type="EMBL" id="VTWS01000001">
    <property type="protein sequence ID" value="KAA9356753.1"/>
    <property type="molecule type" value="Genomic_DNA"/>
</dbReference>
<protein>
    <recommendedName>
        <fullName evidence="4">Phosphatidate cytidylyltransferase</fullName>
    </recommendedName>
</protein>
<comment type="caution">
    <text evidence="2">The sequence shown here is derived from an EMBL/GenBank/DDBJ whole genome shotgun (WGS) entry which is preliminary data.</text>
</comment>
<evidence type="ECO:0008006" key="4">
    <source>
        <dbReference type="Google" id="ProtNLM"/>
    </source>
</evidence>
<dbReference type="RefSeq" id="WP_150874892.1">
    <property type="nucleotide sequence ID" value="NZ_VTWS01000001.1"/>
</dbReference>
<accession>A0A5N1JSI6</accession>
<evidence type="ECO:0000313" key="3">
    <source>
        <dbReference type="Proteomes" id="UP000326344"/>
    </source>
</evidence>
<dbReference type="Proteomes" id="UP000326344">
    <property type="component" value="Unassembled WGS sequence"/>
</dbReference>
<feature type="transmembrane region" description="Helical" evidence="1">
    <location>
        <begin position="34"/>
        <end position="53"/>
    </location>
</feature>
<organism evidence="2 3">
    <name type="scientific">Larkinella humicola</name>
    <dbReference type="NCBI Taxonomy" id="2607654"/>
    <lineage>
        <taxon>Bacteria</taxon>
        <taxon>Pseudomonadati</taxon>
        <taxon>Bacteroidota</taxon>
        <taxon>Cytophagia</taxon>
        <taxon>Cytophagales</taxon>
        <taxon>Spirosomataceae</taxon>
        <taxon>Larkinella</taxon>
    </lineage>
</organism>
<evidence type="ECO:0000313" key="2">
    <source>
        <dbReference type="EMBL" id="KAA9356753.1"/>
    </source>
</evidence>
<keyword evidence="1" id="KW-0812">Transmembrane</keyword>
<gene>
    <name evidence="2" type="ORF">F0P93_03130</name>
</gene>
<reference evidence="2 3" key="1">
    <citation type="submission" date="2019-09" db="EMBL/GenBank/DDBJ databases">
        <title>Genome Sequence of Larkinella sp MA1.</title>
        <authorList>
            <person name="Srinivasan S."/>
        </authorList>
    </citation>
    <scope>NUCLEOTIDE SEQUENCE [LARGE SCALE GENOMIC DNA]</scope>
    <source>
        <strain evidence="2 3">MA1</strain>
    </source>
</reference>